<feature type="compositionally biased region" description="Low complexity" evidence="1">
    <location>
        <begin position="22"/>
        <end position="33"/>
    </location>
</feature>
<dbReference type="EnsemblMetazoa" id="G16859.3">
    <property type="protein sequence ID" value="G16859.3:cds"/>
    <property type="gene ID" value="G16859"/>
</dbReference>
<evidence type="ECO:0000313" key="4">
    <source>
        <dbReference type="Proteomes" id="UP000005408"/>
    </source>
</evidence>
<evidence type="ECO:0000313" key="3">
    <source>
        <dbReference type="EnsemblMetazoa" id="G16859.3:cds"/>
    </source>
</evidence>
<dbReference type="EnsemblMetazoa" id="G16859.1">
    <property type="protein sequence ID" value="G16859.1:cds"/>
    <property type="gene ID" value="G16859"/>
</dbReference>
<dbReference type="EnsemblMetazoa" id="G16859.4">
    <property type="protein sequence ID" value="G16859.4:cds"/>
    <property type="gene ID" value="G16859"/>
</dbReference>
<evidence type="ECO:0000256" key="2">
    <source>
        <dbReference type="SAM" id="SignalP"/>
    </source>
</evidence>
<sequence>MLALLSIICFCSLIGQSLETTTGMPTTKTPTTHTHGHHHTRTTHEAFETESFSFYYDYISHVMAVKSSLHICYLYKTSAQEQIDVHTSHGLHGIEKTLIDLIDAGSAMHPIPKEDVTAMSRQLAHFCTHTGVFMQMN</sequence>
<keyword evidence="2" id="KW-0732">Signal</keyword>
<feature type="region of interest" description="Disordered" evidence="1">
    <location>
        <begin position="22"/>
        <end position="42"/>
    </location>
</feature>
<dbReference type="AlphaFoldDB" id="A0A8W8J389"/>
<dbReference type="OrthoDB" id="6146483at2759"/>
<feature type="signal peptide" evidence="2">
    <location>
        <begin position="1"/>
        <end position="23"/>
    </location>
</feature>
<accession>A0A8W8J389</accession>
<organism evidence="3 4">
    <name type="scientific">Magallana gigas</name>
    <name type="common">Pacific oyster</name>
    <name type="synonym">Crassostrea gigas</name>
    <dbReference type="NCBI Taxonomy" id="29159"/>
    <lineage>
        <taxon>Eukaryota</taxon>
        <taxon>Metazoa</taxon>
        <taxon>Spiralia</taxon>
        <taxon>Lophotrochozoa</taxon>
        <taxon>Mollusca</taxon>
        <taxon>Bivalvia</taxon>
        <taxon>Autobranchia</taxon>
        <taxon>Pteriomorphia</taxon>
        <taxon>Ostreida</taxon>
        <taxon>Ostreoidea</taxon>
        <taxon>Ostreidae</taxon>
        <taxon>Magallana</taxon>
    </lineage>
</organism>
<evidence type="ECO:0000256" key="1">
    <source>
        <dbReference type="SAM" id="MobiDB-lite"/>
    </source>
</evidence>
<dbReference type="OMA" id="KHELMDI"/>
<reference evidence="3" key="1">
    <citation type="submission" date="2022-08" db="UniProtKB">
        <authorList>
            <consortium name="EnsemblMetazoa"/>
        </authorList>
    </citation>
    <scope>IDENTIFICATION</scope>
    <source>
        <strain evidence="3">05x7-T-G4-1.051#20</strain>
    </source>
</reference>
<protein>
    <submittedName>
        <fullName evidence="3">Uncharacterized protein</fullName>
    </submittedName>
</protein>
<proteinExistence type="predicted"/>
<feature type="chain" id="PRO_5042430953" evidence="2">
    <location>
        <begin position="24"/>
        <end position="137"/>
    </location>
</feature>
<name>A0A8W8J389_MAGGI</name>
<keyword evidence="4" id="KW-1185">Reference proteome</keyword>
<dbReference type="Proteomes" id="UP000005408">
    <property type="component" value="Unassembled WGS sequence"/>
</dbReference>
<dbReference type="EnsemblMetazoa" id="G16859.2">
    <property type="protein sequence ID" value="G16859.2:cds"/>
    <property type="gene ID" value="G16859"/>
</dbReference>